<dbReference type="AlphaFoldDB" id="F2JNY2"/>
<organism evidence="1 2">
    <name type="scientific">Cellulosilyticum lentocellum (strain ATCC 49066 / DSM 5427 / NCIMB 11756 / RHM5)</name>
    <name type="common">Clostridium lentocellum</name>
    <dbReference type="NCBI Taxonomy" id="642492"/>
    <lineage>
        <taxon>Bacteria</taxon>
        <taxon>Bacillati</taxon>
        <taxon>Bacillota</taxon>
        <taxon>Clostridia</taxon>
        <taxon>Lachnospirales</taxon>
        <taxon>Cellulosilyticaceae</taxon>
        <taxon>Cellulosilyticum</taxon>
    </lineage>
</organism>
<proteinExistence type="predicted"/>
<dbReference type="KEGG" id="cle:Clole_1876"/>
<name>F2JNY2_CELLD</name>
<evidence type="ECO:0000313" key="2">
    <source>
        <dbReference type="Proteomes" id="UP000008467"/>
    </source>
</evidence>
<protein>
    <submittedName>
        <fullName evidence="1">Uncharacterized protein</fullName>
    </submittedName>
</protein>
<sequence>MVFTKNSALVKVWVGNVQSGLYTKEQVPKIFNLQEVVWEVLEESTK</sequence>
<gene>
    <name evidence="1" type="ordered locus">Clole_1876</name>
</gene>
<accession>F2JNY2</accession>
<reference evidence="1 2" key="1">
    <citation type="journal article" date="2011" name="J. Bacteriol.">
        <title>Complete genome sequence of the cellulose-degrading bacterium Cellulosilyticum lentocellum.</title>
        <authorList>
            <consortium name="US DOE Joint Genome Institute"/>
            <person name="Miller D.A."/>
            <person name="Suen G."/>
            <person name="Bruce D."/>
            <person name="Copeland A."/>
            <person name="Cheng J.F."/>
            <person name="Detter C."/>
            <person name="Goodwin L.A."/>
            <person name="Han C.S."/>
            <person name="Hauser L.J."/>
            <person name="Land M.L."/>
            <person name="Lapidus A."/>
            <person name="Lucas S."/>
            <person name="Meincke L."/>
            <person name="Pitluck S."/>
            <person name="Tapia R."/>
            <person name="Teshima H."/>
            <person name="Woyke T."/>
            <person name="Fox B.G."/>
            <person name="Angert E.R."/>
            <person name="Currie C.R."/>
        </authorList>
    </citation>
    <scope>NUCLEOTIDE SEQUENCE [LARGE SCALE GENOMIC DNA]</scope>
    <source>
        <strain evidence="2">ATCC 49066 / DSM 5427 / NCIMB 11756 / RHM5</strain>
    </source>
</reference>
<evidence type="ECO:0000313" key="1">
    <source>
        <dbReference type="EMBL" id="ADZ83596.1"/>
    </source>
</evidence>
<keyword evidence="2" id="KW-1185">Reference proteome</keyword>
<dbReference type="EMBL" id="CP002582">
    <property type="protein sequence ID" value="ADZ83596.1"/>
    <property type="molecule type" value="Genomic_DNA"/>
</dbReference>
<dbReference type="RefSeq" id="WP_013656893.1">
    <property type="nucleotide sequence ID" value="NC_015275.1"/>
</dbReference>
<dbReference type="Proteomes" id="UP000008467">
    <property type="component" value="Chromosome"/>
</dbReference>
<dbReference type="HOGENOM" id="CLU_210178_1_0_9"/>
<dbReference type="STRING" id="642492.Clole_1876"/>